<proteinExistence type="predicted"/>
<sequence length="271" mass="30503">MASQILELTARVRTLEVRVFSVKNLNGRMLQIYTGISPSSFTALVDLIDRFELNYYSGTNVFRLTRANQLLLCLTKLKLGVPDDDLAVWFGVSRMTVQNVFMTFLHVLYEVLFESIIEKNFPRGSYSASEMPKSFRDFSNFAPNGAIIYTSGCYLGSTSDREVVKDCGILDQLTTGDLILADKGCTIFNIMPGGTSLNIPPSLRGNRKFTPDEVPYCKKITSCRVHVERAIQRVNIYRVLRKLPAHKRPLATELVRVCSCLANLHSFIIAQ</sequence>
<name>A0AC60PFT9_IXOPE</name>
<comment type="caution">
    <text evidence="1">The sequence shown here is derived from an EMBL/GenBank/DDBJ whole genome shotgun (WGS) entry which is preliminary data.</text>
</comment>
<dbReference type="Proteomes" id="UP000805193">
    <property type="component" value="Unassembled WGS sequence"/>
</dbReference>
<reference evidence="1 2" key="1">
    <citation type="journal article" date="2020" name="Cell">
        <title>Large-Scale Comparative Analyses of Tick Genomes Elucidate Their Genetic Diversity and Vector Capacities.</title>
        <authorList>
            <consortium name="Tick Genome and Microbiome Consortium (TIGMIC)"/>
            <person name="Jia N."/>
            <person name="Wang J."/>
            <person name="Shi W."/>
            <person name="Du L."/>
            <person name="Sun Y."/>
            <person name="Zhan W."/>
            <person name="Jiang J.F."/>
            <person name="Wang Q."/>
            <person name="Zhang B."/>
            <person name="Ji P."/>
            <person name="Bell-Sakyi L."/>
            <person name="Cui X.M."/>
            <person name="Yuan T.T."/>
            <person name="Jiang B.G."/>
            <person name="Yang W.F."/>
            <person name="Lam T.T."/>
            <person name="Chang Q.C."/>
            <person name="Ding S.J."/>
            <person name="Wang X.J."/>
            <person name="Zhu J.G."/>
            <person name="Ruan X.D."/>
            <person name="Zhao L."/>
            <person name="Wei J.T."/>
            <person name="Ye R.Z."/>
            <person name="Que T.C."/>
            <person name="Du C.H."/>
            <person name="Zhou Y.H."/>
            <person name="Cheng J.X."/>
            <person name="Dai P.F."/>
            <person name="Guo W.B."/>
            <person name="Han X.H."/>
            <person name="Huang E.J."/>
            <person name="Li L.F."/>
            <person name="Wei W."/>
            <person name="Gao Y.C."/>
            <person name="Liu J.Z."/>
            <person name="Shao H.Z."/>
            <person name="Wang X."/>
            <person name="Wang C.C."/>
            <person name="Yang T.C."/>
            <person name="Huo Q.B."/>
            <person name="Li W."/>
            <person name="Chen H.Y."/>
            <person name="Chen S.E."/>
            <person name="Zhou L.G."/>
            <person name="Ni X.B."/>
            <person name="Tian J.H."/>
            <person name="Sheng Y."/>
            <person name="Liu T."/>
            <person name="Pan Y.S."/>
            <person name="Xia L.Y."/>
            <person name="Li J."/>
            <person name="Zhao F."/>
            <person name="Cao W.C."/>
        </authorList>
    </citation>
    <scope>NUCLEOTIDE SEQUENCE [LARGE SCALE GENOMIC DNA]</scope>
    <source>
        <strain evidence="1">Iper-2018</strain>
    </source>
</reference>
<protein>
    <submittedName>
        <fullName evidence="1">Uncharacterized protein</fullName>
    </submittedName>
</protein>
<evidence type="ECO:0000313" key="1">
    <source>
        <dbReference type="EMBL" id="KAG0419012.1"/>
    </source>
</evidence>
<organism evidence="1 2">
    <name type="scientific">Ixodes persulcatus</name>
    <name type="common">Taiga tick</name>
    <dbReference type="NCBI Taxonomy" id="34615"/>
    <lineage>
        <taxon>Eukaryota</taxon>
        <taxon>Metazoa</taxon>
        <taxon>Ecdysozoa</taxon>
        <taxon>Arthropoda</taxon>
        <taxon>Chelicerata</taxon>
        <taxon>Arachnida</taxon>
        <taxon>Acari</taxon>
        <taxon>Parasitiformes</taxon>
        <taxon>Ixodida</taxon>
        <taxon>Ixodoidea</taxon>
        <taxon>Ixodidae</taxon>
        <taxon>Ixodinae</taxon>
        <taxon>Ixodes</taxon>
    </lineage>
</organism>
<keyword evidence="2" id="KW-1185">Reference proteome</keyword>
<gene>
    <name evidence="1" type="ORF">HPB47_004430</name>
</gene>
<evidence type="ECO:0000313" key="2">
    <source>
        <dbReference type="Proteomes" id="UP000805193"/>
    </source>
</evidence>
<accession>A0AC60PFT9</accession>
<dbReference type="EMBL" id="JABSTQ010010675">
    <property type="protein sequence ID" value="KAG0419012.1"/>
    <property type="molecule type" value="Genomic_DNA"/>
</dbReference>